<comment type="function">
    <text evidence="10">Promotes RNA polymerase assembly. Latches the N- and C-terminal regions of the beta' subunit thereby facilitating its interaction with the beta and alpha subunits.</text>
</comment>
<gene>
    <name evidence="10 11" type="primary">rpoZ</name>
    <name evidence="11" type="ORF">OTK00_001018</name>
</gene>
<keyword evidence="7 10" id="KW-0804">Transcription</keyword>
<evidence type="ECO:0000256" key="9">
    <source>
        <dbReference type="ARBA" id="ARBA00048552"/>
    </source>
</evidence>
<comment type="similarity">
    <text evidence="1 10">Belongs to the RNA polymerase subunit omega family.</text>
</comment>
<dbReference type="PANTHER" id="PTHR34476:SF1">
    <property type="entry name" value="DNA-DIRECTED RNA POLYMERASE SUBUNIT OMEGA"/>
    <property type="match status" value="1"/>
</dbReference>
<evidence type="ECO:0000313" key="11">
    <source>
        <dbReference type="EMBL" id="WAM34769.1"/>
    </source>
</evidence>
<keyword evidence="12" id="KW-1185">Reference proteome</keyword>
<dbReference type="InterPro" id="IPR003716">
    <property type="entry name" value="DNA-dir_RNA_pol_omega"/>
</dbReference>
<dbReference type="Pfam" id="PF01192">
    <property type="entry name" value="RNA_pol_Rpb6"/>
    <property type="match status" value="1"/>
</dbReference>
<dbReference type="Proteomes" id="UP001164909">
    <property type="component" value="Chromosome"/>
</dbReference>
<keyword evidence="5 10" id="KW-0808">Transferase</keyword>
<evidence type="ECO:0000256" key="8">
    <source>
        <dbReference type="ARBA" id="ARBA00029924"/>
    </source>
</evidence>
<dbReference type="InterPro" id="IPR036161">
    <property type="entry name" value="RPB6/omega-like_sf"/>
</dbReference>
<dbReference type="RefSeq" id="WP_045169321.1">
    <property type="nucleotide sequence ID" value="NZ_CP113865.1"/>
</dbReference>
<evidence type="ECO:0000256" key="1">
    <source>
        <dbReference type="ARBA" id="ARBA00006711"/>
    </source>
</evidence>
<keyword evidence="6 10" id="KW-0548">Nucleotidyltransferase</keyword>
<dbReference type="SMART" id="SM01409">
    <property type="entry name" value="RNA_pol_Rpb6"/>
    <property type="match status" value="1"/>
</dbReference>
<evidence type="ECO:0000256" key="2">
    <source>
        <dbReference type="ARBA" id="ARBA00012418"/>
    </source>
</evidence>
<proteinExistence type="inferred from homology"/>
<name>A0ABY7BQC8_9FIRM</name>
<dbReference type="PANTHER" id="PTHR34476">
    <property type="entry name" value="DNA-DIRECTED RNA POLYMERASE SUBUNIT OMEGA"/>
    <property type="match status" value="1"/>
</dbReference>
<dbReference type="InterPro" id="IPR006110">
    <property type="entry name" value="Pol_omega/Rpo6/RPB6"/>
</dbReference>
<protein>
    <recommendedName>
        <fullName evidence="3 10">DNA-directed RNA polymerase subunit omega</fullName>
        <shortName evidence="10">RNAP omega subunit</shortName>
        <ecNumber evidence="2 10">2.7.7.6</ecNumber>
    </recommendedName>
    <alternativeName>
        <fullName evidence="10">RNA polymerase omega subunit</fullName>
    </alternativeName>
    <alternativeName>
        <fullName evidence="8 10">Transcriptase subunit omega</fullName>
    </alternativeName>
</protein>
<evidence type="ECO:0000256" key="3">
    <source>
        <dbReference type="ARBA" id="ARBA00013725"/>
    </source>
</evidence>
<organism evidence="11 12">
    <name type="scientific">Caldicellulosiruptor morganii</name>
    <dbReference type="NCBI Taxonomy" id="1387555"/>
    <lineage>
        <taxon>Bacteria</taxon>
        <taxon>Bacillati</taxon>
        <taxon>Bacillota</taxon>
        <taxon>Bacillota incertae sedis</taxon>
        <taxon>Caldicellulosiruptorales</taxon>
        <taxon>Caldicellulosiruptoraceae</taxon>
        <taxon>Caldicellulosiruptor</taxon>
    </lineage>
</organism>
<dbReference type="HAMAP" id="MF_00366">
    <property type="entry name" value="RNApol_bact_RpoZ"/>
    <property type="match status" value="1"/>
</dbReference>
<accession>A0ABY7BQC8</accession>
<evidence type="ECO:0000256" key="7">
    <source>
        <dbReference type="ARBA" id="ARBA00023163"/>
    </source>
</evidence>
<dbReference type="EC" id="2.7.7.6" evidence="2 10"/>
<reference evidence="11" key="1">
    <citation type="submission" date="2022-12" db="EMBL/GenBank/DDBJ databases">
        <authorList>
            <person name="Bing R.G."/>
            <person name="Willard D.J."/>
            <person name="Manesh M.J.H."/>
            <person name="Laemthong T."/>
            <person name="Crosby J.R."/>
            <person name="Kelly R.M."/>
        </authorList>
    </citation>
    <scope>NUCLEOTIDE SEQUENCE</scope>
    <source>
        <strain evidence="11">DSM 8990</strain>
    </source>
</reference>
<dbReference type="Gene3D" id="3.90.940.10">
    <property type="match status" value="1"/>
</dbReference>
<dbReference type="SUPFAM" id="SSF63562">
    <property type="entry name" value="RPB6/omega subunit-like"/>
    <property type="match status" value="1"/>
</dbReference>
<dbReference type="GO" id="GO:0003899">
    <property type="term" value="F:DNA-directed RNA polymerase activity"/>
    <property type="evidence" value="ECO:0007669"/>
    <property type="project" value="UniProtKB-EC"/>
</dbReference>
<dbReference type="GO" id="GO:0000428">
    <property type="term" value="C:DNA-directed RNA polymerase complex"/>
    <property type="evidence" value="ECO:0007669"/>
    <property type="project" value="UniProtKB-KW"/>
</dbReference>
<dbReference type="NCBIfam" id="TIGR00690">
    <property type="entry name" value="rpoZ"/>
    <property type="match status" value="1"/>
</dbReference>
<dbReference type="EMBL" id="CP113865">
    <property type="protein sequence ID" value="WAM34769.1"/>
    <property type="molecule type" value="Genomic_DNA"/>
</dbReference>
<comment type="catalytic activity">
    <reaction evidence="9 10">
        <text>RNA(n) + a ribonucleoside 5'-triphosphate = RNA(n+1) + diphosphate</text>
        <dbReference type="Rhea" id="RHEA:21248"/>
        <dbReference type="Rhea" id="RHEA-COMP:14527"/>
        <dbReference type="Rhea" id="RHEA-COMP:17342"/>
        <dbReference type="ChEBI" id="CHEBI:33019"/>
        <dbReference type="ChEBI" id="CHEBI:61557"/>
        <dbReference type="ChEBI" id="CHEBI:140395"/>
        <dbReference type="EC" id="2.7.7.6"/>
    </reaction>
</comment>
<evidence type="ECO:0000256" key="6">
    <source>
        <dbReference type="ARBA" id="ARBA00022695"/>
    </source>
</evidence>
<keyword evidence="4 10" id="KW-0240">DNA-directed RNA polymerase</keyword>
<evidence type="ECO:0000256" key="4">
    <source>
        <dbReference type="ARBA" id="ARBA00022478"/>
    </source>
</evidence>
<evidence type="ECO:0000256" key="10">
    <source>
        <dbReference type="HAMAP-Rule" id="MF_00366"/>
    </source>
</evidence>
<sequence length="80" mass="9201">MLLRPGLDELLQYVDNKYTLSVLVAKRARQLLELAQKRVDLNLNSDKYVTMAVNEIAAGKISYRYVNKHEKPVKKNEPKG</sequence>
<comment type="subunit">
    <text evidence="10">The RNAP catalytic core consists of 2 alpha, 1 beta, 1 beta' and 1 omega subunit. When a sigma factor is associated with the core the holoenzyme is formed, which can initiate transcription.</text>
</comment>
<evidence type="ECO:0000313" key="12">
    <source>
        <dbReference type="Proteomes" id="UP001164909"/>
    </source>
</evidence>
<evidence type="ECO:0000256" key="5">
    <source>
        <dbReference type="ARBA" id="ARBA00022679"/>
    </source>
</evidence>